<gene>
    <name evidence="6" type="ORF">GE061_017120</name>
</gene>
<feature type="compositionally biased region" description="Basic and acidic residues" evidence="4">
    <location>
        <begin position="266"/>
        <end position="291"/>
    </location>
</feature>
<dbReference type="EMBL" id="WIXP02000007">
    <property type="protein sequence ID" value="KAF6208662.1"/>
    <property type="molecule type" value="Genomic_DNA"/>
</dbReference>
<name>A0A8S9XI41_APOLU</name>
<keyword evidence="1 3" id="KW-0863">Zinc-finger</keyword>
<dbReference type="InterPro" id="IPR013083">
    <property type="entry name" value="Znf_RING/FYVE/PHD"/>
</dbReference>
<evidence type="ECO:0000313" key="7">
    <source>
        <dbReference type="Proteomes" id="UP000466442"/>
    </source>
</evidence>
<evidence type="ECO:0000256" key="1">
    <source>
        <dbReference type="ARBA" id="ARBA00022771"/>
    </source>
</evidence>
<accession>A0A8S9XI41</accession>
<dbReference type="PROSITE" id="PS50089">
    <property type="entry name" value="ZF_RING_2"/>
    <property type="match status" value="1"/>
</dbReference>
<keyword evidence="7" id="KW-1185">Reference proteome</keyword>
<organism evidence="6 7">
    <name type="scientific">Apolygus lucorum</name>
    <name type="common">Small green plant bug</name>
    <name type="synonym">Lygocoris lucorum</name>
    <dbReference type="NCBI Taxonomy" id="248454"/>
    <lineage>
        <taxon>Eukaryota</taxon>
        <taxon>Metazoa</taxon>
        <taxon>Ecdysozoa</taxon>
        <taxon>Arthropoda</taxon>
        <taxon>Hexapoda</taxon>
        <taxon>Insecta</taxon>
        <taxon>Pterygota</taxon>
        <taxon>Neoptera</taxon>
        <taxon>Paraneoptera</taxon>
        <taxon>Hemiptera</taxon>
        <taxon>Heteroptera</taxon>
        <taxon>Panheteroptera</taxon>
        <taxon>Cimicomorpha</taxon>
        <taxon>Miridae</taxon>
        <taxon>Mirini</taxon>
        <taxon>Apolygus</taxon>
    </lineage>
</organism>
<feature type="compositionally biased region" description="Low complexity" evidence="4">
    <location>
        <begin position="137"/>
        <end position="155"/>
    </location>
</feature>
<evidence type="ECO:0000256" key="2">
    <source>
        <dbReference type="ARBA" id="ARBA00022833"/>
    </source>
</evidence>
<dbReference type="Gene3D" id="3.30.40.10">
    <property type="entry name" value="Zinc/RING finger domain, C3HC4 (zinc finger)"/>
    <property type="match status" value="1"/>
</dbReference>
<feature type="compositionally biased region" description="Low complexity" evidence="4">
    <location>
        <begin position="292"/>
        <end position="304"/>
    </location>
</feature>
<evidence type="ECO:0000313" key="6">
    <source>
        <dbReference type="EMBL" id="KAF6208662.1"/>
    </source>
</evidence>
<dbReference type="OrthoDB" id="6381204at2759"/>
<dbReference type="Pfam" id="PF13920">
    <property type="entry name" value="zf-C3HC4_3"/>
    <property type="match status" value="1"/>
</dbReference>
<dbReference type="Proteomes" id="UP000466442">
    <property type="component" value="Unassembled WGS sequence"/>
</dbReference>
<feature type="compositionally biased region" description="Basic and acidic residues" evidence="4">
    <location>
        <begin position="305"/>
        <end position="379"/>
    </location>
</feature>
<protein>
    <recommendedName>
        <fullName evidence="5">RING-type domain-containing protein</fullName>
    </recommendedName>
</protein>
<dbReference type="SUPFAM" id="SSF57850">
    <property type="entry name" value="RING/U-box"/>
    <property type="match status" value="1"/>
</dbReference>
<sequence length="379" mass="42299">MKLSQKEGIVRDKLLSKLEENEPEIATSQEDECVICVNAKATMQTSPCGHRVVCRKCFVKTIQMAVSQRLLPLRCVICRAKILRLKQSGGLPGSTSSWSVPHAKNWLINSASHYSMGPVPNSESLYSMASGSSSISGVSSTSASSSGSGCSSKFGPNRNYPRQPTGSLRKTQTQSMKYHLQEYKEPLRTGPSGSGIREPDKRLPPIQEFQREFRLGKERSTSTRIRCAQKIVTQLETVPLLSNSKNNNKNNKSTSNFFRSSTKSQSEARRALKESSTKHKTSKEDKRRGEAENPSDNKPSSSSTEDSKKDSKQEAEVKEPKKGEKPKIDKSEKSKVEKKDKAKEKELTKAEKKEQKKEAKAEKKNAKKEAKNEKKEKKE</sequence>
<feature type="region of interest" description="Disordered" evidence="4">
    <location>
        <begin position="137"/>
        <end position="203"/>
    </location>
</feature>
<feature type="domain" description="RING-type" evidence="5">
    <location>
        <begin position="33"/>
        <end position="79"/>
    </location>
</feature>
<evidence type="ECO:0000256" key="4">
    <source>
        <dbReference type="SAM" id="MobiDB-lite"/>
    </source>
</evidence>
<comment type="caution">
    <text evidence="6">The sequence shown here is derived from an EMBL/GenBank/DDBJ whole genome shotgun (WGS) entry which is preliminary data.</text>
</comment>
<proteinExistence type="predicted"/>
<feature type="region of interest" description="Disordered" evidence="4">
    <location>
        <begin position="242"/>
        <end position="379"/>
    </location>
</feature>
<dbReference type="GO" id="GO:0008270">
    <property type="term" value="F:zinc ion binding"/>
    <property type="evidence" value="ECO:0007669"/>
    <property type="project" value="UniProtKB-KW"/>
</dbReference>
<dbReference type="InterPro" id="IPR001841">
    <property type="entry name" value="Znf_RING"/>
</dbReference>
<feature type="compositionally biased region" description="Low complexity" evidence="4">
    <location>
        <begin position="242"/>
        <end position="264"/>
    </location>
</feature>
<keyword evidence="2" id="KW-0862">Zinc</keyword>
<evidence type="ECO:0000256" key="3">
    <source>
        <dbReference type="PROSITE-ProRule" id="PRU00175"/>
    </source>
</evidence>
<reference evidence="6" key="1">
    <citation type="journal article" date="2021" name="Mol. Ecol. Resour.">
        <title>Apolygus lucorum genome provides insights into omnivorousness and mesophyll feeding.</title>
        <authorList>
            <person name="Liu Y."/>
            <person name="Liu H."/>
            <person name="Wang H."/>
            <person name="Huang T."/>
            <person name="Liu B."/>
            <person name="Yang B."/>
            <person name="Yin L."/>
            <person name="Li B."/>
            <person name="Zhang Y."/>
            <person name="Zhang S."/>
            <person name="Jiang F."/>
            <person name="Zhang X."/>
            <person name="Ren Y."/>
            <person name="Wang B."/>
            <person name="Wang S."/>
            <person name="Lu Y."/>
            <person name="Wu K."/>
            <person name="Fan W."/>
            <person name="Wang G."/>
        </authorList>
    </citation>
    <scope>NUCLEOTIDE SEQUENCE</scope>
    <source>
        <strain evidence="6">12Hb</strain>
    </source>
</reference>
<feature type="compositionally biased region" description="Polar residues" evidence="4">
    <location>
        <begin position="160"/>
        <end position="176"/>
    </location>
</feature>
<dbReference type="AlphaFoldDB" id="A0A8S9XI41"/>
<keyword evidence="1 3" id="KW-0479">Metal-binding</keyword>
<evidence type="ECO:0000259" key="5">
    <source>
        <dbReference type="PROSITE" id="PS50089"/>
    </source>
</evidence>